<dbReference type="EMBL" id="JACBKZ010000012">
    <property type="protein sequence ID" value="KAF5936881.1"/>
    <property type="molecule type" value="Genomic_DNA"/>
</dbReference>
<name>A0A7J7GAC5_CAMSI</name>
<comment type="caution">
    <text evidence="1">The sequence shown here is derived from an EMBL/GenBank/DDBJ whole genome shotgun (WGS) entry which is preliminary data.</text>
</comment>
<dbReference type="AlphaFoldDB" id="A0A7J7GAC5"/>
<proteinExistence type="predicted"/>
<reference evidence="1 2" key="2">
    <citation type="submission" date="2020-07" db="EMBL/GenBank/DDBJ databases">
        <title>Genome assembly of wild tea tree DASZ reveals pedigree and selection history of tea varieties.</title>
        <authorList>
            <person name="Zhang W."/>
        </authorList>
    </citation>
    <scope>NUCLEOTIDE SEQUENCE [LARGE SCALE GENOMIC DNA]</scope>
    <source>
        <strain evidence="2">cv. G240</strain>
        <tissue evidence="1">Leaf</tissue>
    </source>
</reference>
<evidence type="ECO:0000313" key="2">
    <source>
        <dbReference type="Proteomes" id="UP000593564"/>
    </source>
</evidence>
<sequence length="59" mass="6685">MFQLLLAAYSTISIQDASLFLGMNEDDATNCKFLVFLVLQTVFNNKHSTLAQIFGWIQI</sequence>
<reference evidence="2" key="1">
    <citation type="journal article" date="2020" name="Nat. Commun.">
        <title>Genome assembly of wild tea tree DASZ reveals pedigree and selection history of tea varieties.</title>
        <authorList>
            <person name="Zhang W."/>
            <person name="Zhang Y."/>
            <person name="Qiu H."/>
            <person name="Guo Y."/>
            <person name="Wan H."/>
            <person name="Zhang X."/>
            <person name="Scossa F."/>
            <person name="Alseekh S."/>
            <person name="Zhang Q."/>
            <person name="Wang P."/>
            <person name="Xu L."/>
            <person name="Schmidt M.H."/>
            <person name="Jia X."/>
            <person name="Li D."/>
            <person name="Zhu A."/>
            <person name="Guo F."/>
            <person name="Chen W."/>
            <person name="Ni D."/>
            <person name="Usadel B."/>
            <person name="Fernie A.R."/>
            <person name="Wen W."/>
        </authorList>
    </citation>
    <scope>NUCLEOTIDE SEQUENCE [LARGE SCALE GENOMIC DNA]</scope>
    <source>
        <strain evidence="2">cv. G240</strain>
    </source>
</reference>
<organism evidence="1 2">
    <name type="scientific">Camellia sinensis</name>
    <name type="common">Tea plant</name>
    <name type="synonym">Thea sinensis</name>
    <dbReference type="NCBI Taxonomy" id="4442"/>
    <lineage>
        <taxon>Eukaryota</taxon>
        <taxon>Viridiplantae</taxon>
        <taxon>Streptophyta</taxon>
        <taxon>Embryophyta</taxon>
        <taxon>Tracheophyta</taxon>
        <taxon>Spermatophyta</taxon>
        <taxon>Magnoliopsida</taxon>
        <taxon>eudicotyledons</taxon>
        <taxon>Gunneridae</taxon>
        <taxon>Pentapetalae</taxon>
        <taxon>asterids</taxon>
        <taxon>Ericales</taxon>
        <taxon>Theaceae</taxon>
        <taxon>Camellia</taxon>
    </lineage>
</organism>
<gene>
    <name evidence="1" type="ORF">HYC85_024387</name>
</gene>
<accession>A0A7J7GAC5</accession>
<dbReference type="Proteomes" id="UP000593564">
    <property type="component" value="Unassembled WGS sequence"/>
</dbReference>
<evidence type="ECO:0000313" key="1">
    <source>
        <dbReference type="EMBL" id="KAF5936881.1"/>
    </source>
</evidence>
<keyword evidence="2" id="KW-1185">Reference proteome</keyword>
<protein>
    <submittedName>
        <fullName evidence="1">Uncharacterized protein</fullName>
    </submittedName>
</protein>